<gene>
    <name evidence="2" type="ORF">DFH05DRAFT_485904</name>
</gene>
<reference evidence="2 3" key="1">
    <citation type="journal article" date="2023" name="Proc. Natl. Acad. Sci. U.S.A.">
        <title>A global phylogenomic analysis of the shiitake genus Lentinula.</title>
        <authorList>
            <person name="Sierra-Patev S."/>
            <person name="Min B."/>
            <person name="Naranjo-Ortiz M."/>
            <person name="Looney B."/>
            <person name="Konkel Z."/>
            <person name="Slot J.C."/>
            <person name="Sakamoto Y."/>
            <person name="Steenwyk J.L."/>
            <person name="Rokas A."/>
            <person name="Carro J."/>
            <person name="Camarero S."/>
            <person name="Ferreira P."/>
            <person name="Molpeceres G."/>
            <person name="Ruiz-Duenas F.J."/>
            <person name="Serrano A."/>
            <person name="Henrissat B."/>
            <person name="Drula E."/>
            <person name="Hughes K.W."/>
            <person name="Mata J.L."/>
            <person name="Ishikawa N.K."/>
            <person name="Vargas-Isla R."/>
            <person name="Ushijima S."/>
            <person name="Smith C.A."/>
            <person name="Donoghue J."/>
            <person name="Ahrendt S."/>
            <person name="Andreopoulos W."/>
            <person name="He G."/>
            <person name="LaButti K."/>
            <person name="Lipzen A."/>
            <person name="Ng V."/>
            <person name="Riley R."/>
            <person name="Sandor L."/>
            <person name="Barry K."/>
            <person name="Martinez A.T."/>
            <person name="Xiao Y."/>
            <person name="Gibbons J.G."/>
            <person name="Terashima K."/>
            <person name="Grigoriev I.V."/>
            <person name="Hibbett D."/>
        </authorList>
    </citation>
    <scope>NUCLEOTIDE SEQUENCE [LARGE SCALE GENOMIC DNA]</scope>
    <source>
        <strain evidence="2 3">TFB7810</strain>
    </source>
</reference>
<feature type="chain" id="PRO_5040832832" evidence="1">
    <location>
        <begin position="26"/>
        <end position="97"/>
    </location>
</feature>
<evidence type="ECO:0000313" key="2">
    <source>
        <dbReference type="EMBL" id="KAJ3739660.1"/>
    </source>
</evidence>
<comment type="caution">
    <text evidence="2">The sequence shown here is derived from an EMBL/GenBank/DDBJ whole genome shotgun (WGS) entry which is preliminary data.</text>
</comment>
<dbReference type="AlphaFoldDB" id="A0A9W8NRU4"/>
<keyword evidence="1" id="KW-0732">Signal</keyword>
<name>A0A9W8NRU4_9AGAR</name>
<feature type="signal peptide" evidence="1">
    <location>
        <begin position="1"/>
        <end position="25"/>
    </location>
</feature>
<evidence type="ECO:0000313" key="3">
    <source>
        <dbReference type="Proteomes" id="UP001142393"/>
    </source>
</evidence>
<dbReference type="EMBL" id="JANVFU010000017">
    <property type="protein sequence ID" value="KAJ3739660.1"/>
    <property type="molecule type" value="Genomic_DNA"/>
</dbReference>
<protein>
    <submittedName>
        <fullName evidence="2">Uncharacterized protein</fullName>
    </submittedName>
</protein>
<sequence length="97" mass="10535">MLPLPLKTLLISLLCITNVVVVVNALPAPVSSSQEATGVEAPASQSTQLIGYLVFQTKVPRRQALQRREISQHGESQRRLVPATNLFSLCAAKRVNT</sequence>
<keyword evidence="3" id="KW-1185">Reference proteome</keyword>
<accession>A0A9W8NRU4</accession>
<organism evidence="2 3">
    <name type="scientific">Lentinula detonsa</name>
    <dbReference type="NCBI Taxonomy" id="2804962"/>
    <lineage>
        <taxon>Eukaryota</taxon>
        <taxon>Fungi</taxon>
        <taxon>Dikarya</taxon>
        <taxon>Basidiomycota</taxon>
        <taxon>Agaricomycotina</taxon>
        <taxon>Agaricomycetes</taxon>
        <taxon>Agaricomycetidae</taxon>
        <taxon>Agaricales</taxon>
        <taxon>Marasmiineae</taxon>
        <taxon>Omphalotaceae</taxon>
        <taxon>Lentinula</taxon>
    </lineage>
</organism>
<proteinExistence type="predicted"/>
<dbReference type="Proteomes" id="UP001142393">
    <property type="component" value="Unassembled WGS sequence"/>
</dbReference>
<evidence type="ECO:0000256" key="1">
    <source>
        <dbReference type="SAM" id="SignalP"/>
    </source>
</evidence>